<evidence type="ECO:0000313" key="1">
    <source>
        <dbReference type="EMBL" id="SEH39470.1"/>
    </source>
</evidence>
<evidence type="ECO:0000313" key="2">
    <source>
        <dbReference type="Proteomes" id="UP000199135"/>
    </source>
</evidence>
<dbReference type="RefSeq" id="WP_090991415.1">
    <property type="nucleotide sequence ID" value="NZ_FNWT01000001.1"/>
</dbReference>
<sequence>MSQTATITPTAAIAERWEATTPFTGDFARDCAELAREALSHVGFTGFEETPFEDVLACREGDLPVTIAVLPVPAEGFEMTLDDLQSLIDEDVVAHGAALCVGRALASEEPLPEHLRFDVVSVCVNLDAGRVRVHHVRGAWQS</sequence>
<dbReference type="EMBL" id="FNWT01000001">
    <property type="protein sequence ID" value="SEH39470.1"/>
    <property type="molecule type" value="Genomic_DNA"/>
</dbReference>
<keyword evidence="2" id="KW-1185">Reference proteome</keyword>
<comment type="caution">
    <text evidence="1">The sequence shown here is derived from an EMBL/GenBank/DDBJ whole genome shotgun (WGS) entry which is preliminary data.</text>
</comment>
<accession>A0A1H6HV27</accession>
<dbReference type="Proteomes" id="UP000199135">
    <property type="component" value="Unassembled WGS sequence"/>
</dbReference>
<proteinExistence type="predicted"/>
<reference evidence="1 2" key="1">
    <citation type="submission" date="2016-10" db="EMBL/GenBank/DDBJ databases">
        <authorList>
            <person name="Varghese N."/>
            <person name="Submissions S."/>
        </authorList>
    </citation>
    <scope>NUCLEOTIDE SEQUENCE [LARGE SCALE GENOMIC DNA]</scope>
    <source>
        <strain evidence="1 2">WCP15</strain>
    </source>
</reference>
<name>A0A1H6HV27_9ACTN</name>
<organism evidence="1 2">
    <name type="scientific">Parafannyhessea umbonata</name>
    <dbReference type="NCBI Taxonomy" id="604330"/>
    <lineage>
        <taxon>Bacteria</taxon>
        <taxon>Bacillati</taxon>
        <taxon>Actinomycetota</taxon>
        <taxon>Coriobacteriia</taxon>
        <taxon>Coriobacteriales</taxon>
        <taxon>Atopobiaceae</taxon>
        <taxon>Parafannyhessea</taxon>
    </lineage>
</organism>
<protein>
    <submittedName>
        <fullName evidence="1">Uncharacterized protein</fullName>
    </submittedName>
</protein>
<gene>
    <name evidence="1" type="ORF">SAMN05216447_101314</name>
</gene>